<dbReference type="AlphaFoldDB" id="A0A165KJ23"/>
<name>A0A165KJ23_9APHY</name>
<feature type="compositionally biased region" description="Acidic residues" evidence="1">
    <location>
        <begin position="495"/>
        <end position="506"/>
    </location>
</feature>
<evidence type="ECO:0000313" key="2">
    <source>
        <dbReference type="EMBL" id="KZT63200.1"/>
    </source>
</evidence>
<dbReference type="OrthoDB" id="3032681at2759"/>
<protein>
    <submittedName>
        <fullName evidence="2">Uncharacterized protein</fullName>
    </submittedName>
</protein>
<dbReference type="Proteomes" id="UP000076727">
    <property type="component" value="Unassembled WGS sequence"/>
</dbReference>
<gene>
    <name evidence="2" type="ORF">DAEQUDRAFT_742059</name>
</gene>
<accession>A0A165KJ23</accession>
<evidence type="ECO:0000256" key="1">
    <source>
        <dbReference type="SAM" id="MobiDB-lite"/>
    </source>
</evidence>
<reference evidence="2 3" key="1">
    <citation type="journal article" date="2016" name="Mol. Biol. Evol.">
        <title>Comparative Genomics of Early-Diverging Mushroom-Forming Fungi Provides Insights into the Origins of Lignocellulose Decay Capabilities.</title>
        <authorList>
            <person name="Nagy L.G."/>
            <person name="Riley R."/>
            <person name="Tritt A."/>
            <person name="Adam C."/>
            <person name="Daum C."/>
            <person name="Floudas D."/>
            <person name="Sun H."/>
            <person name="Yadav J.S."/>
            <person name="Pangilinan J."/>
            <person name="Larsson K.H."/>
            <person name="Matsuura K."/>
            <person name="Barry K."/>
            <person name="Labutti K."/>
            <person name="Kuo R."/>
            <person name="Ohm R.A."/>
            <person name="Bhattacharya S.S."/>
            <person name="Shirouzu T."/>
            <person name="Yoshinaga Y."/>
            <person name="Martin F.M."/>
            <person name="Grigoriev I.V."/>
            <person name="Hibbett D.S."/>
        </authorList>
    </citation>
    <scope>NUCLEOTIDE SEQUENCE [LARGE SCALE GENOMIC DNA]</scope>
    <source>
        <strain evidence="2 3">L-15889</strain>
    </source>
</reference>
<feature type="region of interest" description="Disordered" evidence="1">
    <location>
        <begin position="485"/>
        <end position="525"/>
    </location>
</feature>
<sequence>MHTLKDSHHQYAGAPPTEDLYAPFIPTVTAGPNLPVYAGSYSLGLTVIKRNSHGILAPTIQSSDSESKEAVSELLSTLHQLVNHIMPKLLSAWEYQSIQWLGVNQSIFALGSLEPGPTGLQMNVSTTYTGGELTSSISPSGSFYPDPQDCPYTCTLAHELLFPLKGQTLVIFCLFNQVSTSTIRLLQNTGQCSKATVCIMILVSPLRFMMLQLFISDKRLYLKDATKYGYVNRVNYITYYSNIAVARFSSVSISPSTGFGGSPAGSHTLKEDKATRIELDPLAFCAATSCKSTAGGQPSHSSGMLSMPPIFNPLEHQLFVKAMCLTLSWHVALAQQYHITITTSQFCVFRKQLLLYSSSASQGPSPIIDNQLSLLFLILNTSPLGVSRDIFRQGSCVLLKRRWWYWFKISSKAVVLYDKYIYILFPLDGKIVENNIQTNPIQSTATQNLLYHSTHVSSSNSSIIVQLPLSVIILNIPELTIPVASLDQDNSNNEPEPEGEEEEDGDSGLREQLDTAEYPSCLDDD</sequence>
<proteinExistence type="predicted"/>
<dbReference type="EMBL" id="KV429219">
    <property type="protein sequence ID" value="KZT63200.1"/>
    <property type="molecule type" value="Genomic_DNA"/>
</dbReference>
<organism evidence="2 3">
    <name type="scientific">Daedalea quercina L-15889</name>
    <dbReference type="NCBI Taxonomy" id="1314783"/>
    <lineage>
        <taxon>Eukaryota</taxon>
        <taxon>Fungi</taxon>
        <taxon>Dikarya</taxon>
        <taxon>Basidiomycota</taxon>
        <taxon>Agaricomycotina</taxon>
        <taxon>Agaricomycetes</taxon>
        <taxon>Polyporales</taxon>
        <taxon>Fomitopsis</taxon>
    </lineage>
</organism>
<evidence type="ECO:0000313" key="3">
    <source>
        <dbReference type="Proteomes" id="UP000076727"/>
    </source>
</evidence>
<keyword evidence="3" id="KW-1185">Reference proteome</keyword>